<organism evidence="3 4">
    <name type="scientific">Paeniroseomonas aquatica</name>
    <dbReference type="NCBI Taxonomy" id="373043"/>
    <lineage>
        <taxon>Bacteria</taxon>
        <taxon>Pseudomonadati</taxon>
        <taxon>Pseudomonadota</taxon>
        <taxon>Alphaproteobacteria</taxon>
        <taxon>Acetobacterales</taxon>
        <taxon>Acetobacteraceae</taxon>
        <taxon>Paeniroseomonas</taxon>
    </lineage>
</organism>
<dbReference type="InterPro" id="IPR047629">
    <property type="entry name" value="IS1182_transpos"/>
</dbReference>
<evidence type="ECO:0000313" key="3">
    <source>
        <dbReference type="EMBL" id="MDN3564113.1"/>
    </source>
</evidence>
<dbReference type="EMBL" id="JAUFPN010000060">
    <property type="protein sequence ID" value="MDN3564113.1"/>
    <property type="molecule type" value="Genomic_DNA"/>
</dbReference>
<dbReference type="RefSeq" id="WP_290315902.1">
    <property type="nucleotide sequence ID" value="NZ_JAUFPN010000060.1"/>
</dbReference>
<proteinExistence type="predicted"/>
<name>A0ABT8A2X2_9PROT</name>
<dbReference type="PANTHER" id="PTHR35604">
    <property type="entry name" value="TRANSPOSASE INSH FOR INSERTION SEQUENCE ELEMENT IS5A-RELATED"/>
    <property type="match status" value="1"/>
</dbReference>
<reference evidence="4" key="1">
    <citation type="journal article" date="2019" name="Int. J. Syst. Evol. Microbiol.">
        <title>The Global Catalogue of Microorganisms (GCM) 10K type strain sequencing project: providing services to taxonomists for standard genome sequencing and annotation.</title>
        <authorList>
            <consortium name="The Broad Institute Genomics Platform"/>
            <consortium name="The Broad Institute Genome Sequencing Center for Infectious Disease"/>
            <person name="Wu L."/>
            <person name="Ma J."/>
        </authorList>
    </citation>
    <scope>NUCLEOTIDE SEQUENCE [LARGE SCALE GENOMIC DNA]</scope>
    <source>
        <strain evidence="4">CECT 7131</strain>
    </source>
</reference>
<gene>
    <name evidence="3" type="ORF">QWZ14_06955</name>
</gene>
<dbReference type="PANTHER" id="PTHR35604:SF2">
    <property type="entry name" value="TRANSPOSASE INSH FOR INSERTION SEQUENCE ELEMENT IS5A-RELATED"/>
    <property type="match status" value="1"/>
</dbReference>
<feature type="domain" description="Transposase DDE" evidence="2">
    <location>
        <begin position="407"/>
        <end position="531"/>
    </location>
</feature>
<dbReference type="Pfam" id="PF05598">
    <property type="entry name" value="DUF772"/>
    <property type="match status" value="1"/>
</dbReference>
<dbReference type="InterPro" id="IPR025668">
    <property type="entry name" value="Tnp_DDE_dom"/>
</dbReference>
<evidence type="ECO:0000259" key="1">
    <source>
        <dbReference type="Pfam" id="PF05598"/>
    </source>
</evidence>
<comment type="caution">
    <text evidence="3">The sequence shown here is derived from an EMBL/GenBank/DDBJ whole genome shotgun (WGS) entry which is preliminary data.</text>
</comment>
<dbReference type="Pfam" id="PF13751">
    <property type="entry name" value="DDE_Tnp_1_6"/>
    <property type="match status" value="1"/>
</dbReference>
<keyword evidence="4" id="KW-1185">Reference proteome</keyword>
<feature type="domain" description="Transposase InsH N-terminal" evidence="1">
    <location>
        <begin position="20"/>
        <end position="113"/>
    </location>
</feature>
<evidence type="ECO:0000313" key="4">
    <source>
        <dbReference type="Proteomes" id="UP001529369"/>
    </source>
</evidence>
<protein>
    <submittedName>
        <fullName evidence="3">IS1182 family transposase</fullName>
    </submittedName>
</protein>
<sequence>MSFDAKRTYNVPDQTAQVARAIFPKGNPVMRLHDDLHSVVADRDFADLFPTRGRPAEAPVRLALATLLQFMEGLTDRQAADAVRTRIDWKYLLCLELTDVGFDHTVLSEFRTRLLAHGAEGRLFDAILELARGRGLLKGGGRQRSDSTHVLGAMRAMSRLEVVGETLCHALNALATAAPDWLRAHTTPAWVDRYGLRASEFRLPKSEAGRRAWALQTGVDGFALLALARADGAPPALRDAAALETLRQVWIQNFLLTEHGPEGPQVDWRANDQVPPSGRYIGSPYDVEARYATKGATVWSGYKVHLTETCDDGTPNLITNVETTNAAVSDDAVTATIHAALDARGLLPTTHIADTGFVNSALFVDARERYGVDLVGPTRGDRQWQAQADAGFAARDFAIDFAQQRATCPAGKVSQSWTLALARGTTPVIKIKFSVADCRACPLRPQCTRSTSARRAITIRPEAQHEALRIGRAREQTAEFAVEYARRAGIEGTIAQGVRSARLRRTPYFGRAKTHLAHLMTAAAMNLVRLLRWLADEPKAQTRHRAFARLHPLTA</sequence>
<dbReference type="NCBIfam" id="NF033551">
    <property type="entry name" value="transpos_IS1182"/>
    <property type="match status" value="1"/>
</dbReference>
<evidence type="ECO:0000259" key="2">
    <source>
        <dbReference type="Pfam" id="PF13751"/>
    </source>
</evidence>
<dbReference type="InterPro" id="IPR008490">
    <property type="entry name" value="Transposase_InsH_N"/>
</dbReference>
<dbReference type="Proteomes" id="UP001529369">
    <property type="component" value="Unassembled WGS sequence"/>
</dbReference>
<accession>A0ABT8A2X2</accession>